<name>Q09JV5_ARGMO</name>
<protein>
    <submittedName>
        <fullName evidence="2">Kunitz domain</fullName>
    </submittedName>
</protein>
<dbReference type="Gene3D" id="4.10.410.10">
    <property type="entry name" value="Pancreatic trypsin inhibitor Kunitz domain"/>
    <property type="match status" value="1"/>
</dbReference>
<proteinExistence type="evidence at transcript level"/>
<dbReference type="SUPFAM" id="SSF57362">
    <property type="entry name" value="BPTI-like"/>
    <property type="match status" value="2"/>
</dbReference>
<keyword evidence="1" id="KW-0732">Signal</keyword>
<sequence length="175" mass="19128">MAAYGACICLVLLAAVGVASARQGPRWQRHRNCTLSPTFVGCRGTNDGPSYFFNSTGRHCQKTPKNQCSVGANGYKTMSSCVINCNPKQHPGRCVKLNTPQSCLTMSQKLVARWQYNATTGMCTLRHICQQTTGNAFPSLSECMERCSGFSRTHAVKDTSSGWPFTLANTQVTFE</sequence>
<organism evidence="2">
    <name type="scientific">Argas monolakensis</name>
    <name type="common">Mono lake bird tick</name>
    <dbReference type="NCBI Taxonomy" id="34602"/>
    <lineage>
        <taxon>Eukaryota</taxon>
        <taxon>Metazoa</taxon>
        <taxon>Ecdysozoa</taxon>
        <taxon>Arthropoda</taxon>
        <taxon>Chelicerata</taxon>
        <taxon>Arachnida</taxon>
        <taxon>Acari</taxon>
        <taxon>Parasitiformes</taxon>
        <taxon>Ixodida</taxon>
        <taxon>Ixodoidea</taxon>
        <taxon>Argasidae</taxon>
        <taxon>Argasinae</taxon>
        <taxon>Argas</taxon>
    </lineage>
</organism>
<reference evidence="2" key="1">
    <citation type="journal article" date="2008" name="Insect Biochem. Mol. Biol.">
        <title>Comparative sialomics between hard and soft ticks: implications for the evolution of blood-feeding behavior.</title>
        <authorList>
            <person name="Mans B.J."/>
            <person name="Andersen J.F."/>
            <person name="Francischetti I.M."/>
            <person name="Valenzuela J.G."/>
            <person name="Schwan T.G."/>
            <person name="Pham V.M."/>
            <person name="Garfield M.K."/>
            <person name="Hammer C.H."/>
            <person name="Ribeiro J.M."/>
        </authorList>
    </citation>
    <scope>NUCLEOTIDE SEQUENCE</scope>
    <source>
        <strain evidence="2">AM-42</strain>
        <tissue evidence="2">Adult salivary gland</tissue>
    </source>
</reference>
<feature type="signal peptide" evidence="1">
    <location>
        <begin position="1"/>
        <end position="21"/>
    </location>
</feature>
<evidence type="ECO:0000313" key="2">
    <source>
        <dbReference type="EMBL" id="ABI52658.1"/>
    </source>
</evidence>
<feature type="chain" id="PRO_5004167788" evidence="1">
    <location>
        <begin position="22"/>
        <end position="175"/>
    </location>
</feature>
<dbReference type="EMBL" id="DQ886741">
    <property type="protein sequence ID" value="ABI52658.1"/>
    <property type="molecule type" value="mRNA"/>
</dbReference>
<accession>Q09JV5</accession>
<dbReference type="GO" id="GO:0004867">
    <property type="term" value="F:serine-type endopeptidase inhibitor activity"/>
    <property type="evidence" value="ECO:0007669"/>
    <property type="project" value="InterPro"/>
</dbReference>
<dbReference type="AlphaFoldDB" id="Q09JV5"/>
<dbReference type="InterPro" id="IPR036880">
    <property type="entry name" value="Kunitz_BPTI_sf"/>
</dbReference>
<evidence type="ECO:0000256" key="1">
    <source>
        <dbReference type="SAM" id="SignalP"/>
    </source>
</evidence>